<keyword evidence="23" id="KW-0594">Phospholipid biosynthesis</keyword>
<evidence type="ECO:0000256" key="10">
    <source>
        <dbReference type="ARBA" id="ARBA00022559"/>
    </source>
</evidence>
<keyword evidence="20" id="KW-0472">Membrane</keyword>
<comment type="catalytic activity">
    <reaction evidence="29">
        <text>NADH + O2 + H(+) = H2O2 + NAD(+)</text>
        <dbReference type="Rhea" id="RHEA:11264"/>
        <dbReference type="ChEBI" id="CHEBI:15378"/>
        <dbReference type="ChEBI" id="CHEBI:15379"/>
        <dbReference type="ChEBI" id="CHEBI:16240"/>
        <dbReference type="ChEBI" id="CHEBI:57540"/>
        <dbReference type="ChEBI" id="CHEBI:57945"/>
        <dbReference type="EC" id="1.6.3.1"/>
    </reaction>
</comment>
<comment type="subcellular location">
    <subcellularLocation>
        <location evidence="4">Endomembrane system</location>
    </subcellularLocation>
</comment>
<feature type="binding site" evidence="33">
    <location>
        <position position="613"/>
    </location>
    <ligand>
        <name>Ca(2+)</name>
        <dbReference type="ChEBI" id="CHEBI:29108"/>
        <label>1</label>
    </ligand>
</feature>
<comment type="catalytic activity">
    <reaction evidence="1">
        <text>2 a phenolic donor + H2O2 = 2 a phenolic radical donor + 2 H2O</text>
        <dbReference type="Rhea" id="RHEA:56136"/>
        <dbReference type="ChEBI" id="CHEBI:15377"/>
        <dbReference type="ChEBI" id="CHEBI:16240"/>
        <dbReference type="ChEBI" id="CHEBI:139520"/>
        <dbReference type="ChEBI" id="CHEBI:139521"/>
        <dbReference type="EC" id="1.11.1.7"/>
    </reaction>
</comment>
<feature type="disulfide bond" evidence="35">
    <location>
        <begin position="578"/>
        <end position="655"/>
    </location>
</feature>
<dbReference type="PROSITE" id="PS00435">
    <property type="entry name" value="PEROXIDASE_1"/>
    <property type="match status" value="1"/>
</dbReference>
<dbReference type="GO" id="GO:0020037">
    <property type="term" value="F:heme binding"/>
    <property type="evidence" value="ECO:0007669"/>
    <property type="project" value="InterPro"/>
</dbReference>
<evidence type="ECO:0000256" key="24">
    <source>
        <dbReference type="ARBA" id="ARBA00023239"/>
    </source>
</evidence>
<evidence type="ECO:0000256" key="26">
    <source>
        <dbReference type="ARBA" id="ARBA00023317"/>
    </source>
</evidence>
<keyword evidence="8" id="KW-0444">Lipid biosynthesis</keyword>
<evidence type="ECO:0000256" key="28">
    <source>
        <dbReference type="ARBA" id="ARBA00024326"/>
    </source>
</evidence>
<keyword evidence="16 33" id="KW-0106">Calcium</keyword>
<keyword evidence="14" id="KW-0677">Repeat</keyword>
<feature type="disulfide bond" evidence="35">
    <location>
        <begin position="739"/>
        <end position="771"/>
    </location>
</feature>
<dbReference type="InterPro" id="IPR033177">
    <property type="entry name" value="PSD-B"/>
</dbReference>
<feature type="binding site" evidence="33">
    <location>
        <position position="629"/>
    </location>
    <ligand>
        <name>Ca(2+)</name>
        <dbReference type="ChEBI" id="CHEBI:29108"/>
        <label>1</label>
    </ligand>
</feature>
<feature type="binding site" evidence="32">
    <location>
        <position position="702"/>
    </location>
    <ligand>
        <name>substrate</name>
    </ligand>
</feature>
<dbReference type="GO" id="GO:0140825">
    <property type="term" value="F:lactoperoxidase activity"/>
    <property type="evidence" value="ECO:0007669"/>
    <property type="project" value="UniProtKB-EC"/>
</dbReference>
<feature type="disulfide bond" evidence="35">
    <location>
        <begin position="611"/>
        <end position="616"/>
    </location>
</feature>
<dbReference type="InterPro" id="IPR002016">
    <property type="entry name" value="Haem_peroxidase"/>
</dbReference>
<name>A0A8S9JUI0_BRACR</name>
<feature type="disulfide bond" evidence="35">
    <location>
        <begin position="661"/>
        <end position="865"/>
    </location>
</feature>
<evidence type="ECO:0000256" key="11">
    <source>
        <dbReference type="ARBA" id="ARBA00022617"/>
    </source>
</evidence>
<dbReference type="SUPFAM" id="SSF48113">
    <property type="entry name" value="Heme-dependent peroxidases"/>
    <property type="match status" value="1"/>
</dbReference>
<reference evidence="39" key="1">
    <citation type="submission" date="2019-12" db="EMBL/GenBank/DDBJ databases">
        <title>Genome sequencing and annotation of Brassica cretica.</title>
        <authorList>
            <person name="Studholme D.J."/>
            <person name="Sarris P.F."/>
        </authorList>
    </citation>
    <scope>NUCLEOTIDE SEQUENCE</scope>
    <source>
        <strain evidence="39">PFS-102/07</strain>
        <tissue evidence="39">Leaf</tissue>
    </source>
</reference>
<dbReference type="PRINTS" id="PR00461">
    <property type="entry name" value="PLPEROXIDASE"/>
</dbReference>
<comment type="pathway">
    <text evidence="28">Phospholipid metabolism; phosphatidylethanolamine biosynthesis.</text>
</comment>
<dbReference type="InterPro" id="IPR033905">
    <property type="entry name" value="Secretory_peroxidase"/>
</dbReference>
<evidence type="ECO:0000256" key="29">
    <source>
        <dbReference type="ARBA" id="ARBA00047455"/>
    </source>
</evidence>
<accession>A0A8S9JUI0</accession>
<feature type="active site" description="Proton acceptor" evidence="31">
    <location>
        <position position="609"/>
    </location>
</feature>
<feature type="site" description="Transition state stabilizer" evidence="34">
    <location>
        <position position="605"/>
    </location>
</feature>
<evidence type="ECO:0000256" key="32">
    <source>
        <dbReference type="PIRSR" id="PIRSR600823-2"/>
    </source>
</evidence>
<dbReference type="InterPro" id="IPR019793">
    <property type="entry name" value="Peroxidases_heam-ligand_BS"/>
</dbReference>
<evidence type="ECO:0000256" key="31">
    <source>
        <dbReference type="PIRSR" id="PIRSR600823-1"/>
    </source>
</evidence>
<evidence type="ECO:0000256" key="9">
    <source>
        <dbReference type="ARBA" id="ARBA00022525"/>
    </source>
</evidence>
<comment type="cofactor">
    <cofactor evidence="33">
        <name>Ca(2+)</name>
        <dbReference type="ChEBI" id="CHEBI:29108"/>
    </cofactor>
    <text evidence="33">Binds 2 calcium ions per subunit.</text>
</comment>
<feature type="domain" description="EF-hand" evidence="37">
    <location>
        <begin position="138"/>
        <end position="168"/>
    </location>
</feature>
<dbReference type="SMART" id="SM00054">
    <property type="entry name" value="EFh"/>
    <property type="match status" value="2"/>
</dbReference>
<feature type="binding site" evidence="33">
    <location>
        <position position="784"/>
    </location>
    <ligand>
        <name>Ca(2+)</name>
        <dbReference type="ChEBI" id="CHEBI:29108"/>
        <label>2</label>
    </ligand>
</feature>
<evidence type="ECO:0000259" key="38">
    <source>
        <dbReference type="PROSITE" id="PS50873"/>
    </source>
</evidence>
<evidence type="ECO:0000256" key="13">
    <source>
        <dbReference type="ARBA" id="ARBA00022729"/>
    </source>
</evidence>
<comment type="caution">
    <text evidence="39">The sequence shown here is derived from an EMBL/GenBank/DDBJ whole genome shotgun (WGS) entry which is preliminary data.</text>
</comment>
<dbReference type="FunFam" id="1.10.420.10:FF:000010">
    <property type="entry name" value="Peroxidase"/>
    <property type="match status" value="1"/>
</dbReference>
<comment type="similarity">
    <text evidence="6">In the N-terminal section; belongs to the peroxidase family.</text>
</comment>
<feature type="binding site" evidence="33">
    <location>
        <position position="615"/>
    </location>
    <ligand>
        <name>Ca(2+)</name>
        <dbReference type="ChEBI" id="CHEBI:29108"/>
        <label>1</label>
    </ligand>
</feature>
<evidence type="ECO:0000256" key="6">
    <source>
        <dbReference type="ARBA" id="ARBA00005644"/>
    </source>
</evidence>
<evidence type="ECO:0000256" key="2">
    <source>
        <dbReference type="ARBA" id="ARBA00001928"/>
    </source>
</evidence>
<dbReference type="Gene3D" id="1.10.420.10">
    <property type="entry name" value="Peroxidase, domain 2"/>
    <property type="match status" value="1"/>
</dbReference>
<evidence type="ECO:0000256" key="20">
    <source>
        <dbReference type="ARBA" id="ARBA00023136"/>
    </source>
</evidence>
<dbReference type="SUPFAM" id="SSF47473">
    <property type="entry name" value="EF-hand"/>
    <property type="match status" value="1"/>
</dbReference>
<feature type="binding site" evidence="33">
    <location>
        <position position="619"/>
    </location>
    <ligand>
        <name>Ca(2+)</name>
        <dbReference type="ChEBI" id="CHEBI:29108"/>
        <label>1</label>
    </ligand>
</feature>
<keyword evidence="15" id="KW-0210">Decarboxylase</keyword>
<evidence type="ECO:0000256" key="27">
    <source>
        <dbReference type="ARBA" id="ARBA00023324"/>
    </source>
</evidence>
<evidence type="ECO:0000256" key="8">
    <source>
        <dbReference type="ARBA" id="ARBA00022516"/>
    </source>
</evidence>
<evidence type="ECO:0000256" key="21">
    <source>
        <dbReference type="ARBA" id="ARBA00023145"/>
    </source>
</evidence>
<dbReference type="Pfam" id="PF00141">
    <property type="entry name" value="peroxidase"/>
    <property type="match status" value="1"/>
</dbReference>
<keyword evidence="22 35" id="KW-1015">Disulfide bond</keyword>
<dbReference type="InterPro" id="IPR000823">
    <property type="entry name" value="Peroxidase_pln"/>
</dbReference>
<dbReference type="PRINTS" id="PR00458">
    <property type="entry name" value="PEROXIDASE"/>
</dbReference>
<comment type="catalytic activity">
    <reaction evidence="30">
        <text>NADPH + O2 + H(+) = H2O2 + NADP(+)</text>
        <dbReference type="Rhea" id="RHEA:11260"/>
        <dbReference type="ChEBI" id="CHEBI:15378"/>
        <dbReference type="ChEBI" id="CHEBI:15379"/>
        <dbReference type="ChEBI" id="CHEBI:16240"/>
        <dbReference type="ChEBI" id="CHEBI:57783"/>
        <dbReference type="ChEBI" id="CHEBI:58349"/>
        <dbReference type="EC" id="1.6.3.1"/>
    </reaction>
</comment>
<comment type="cofactor">
    <cofactor evidence="2">
        <name>pyruvate</name>
        <dbReference type="ChEBI" id="CHEBI:15361"/>
    </cofactor>
</comment>
<evidence type="ECO:0000256" key="4">
    <source>
        <dbReference type="ARBA" id="ARBA00004308"/>
    </source>
</evidence>
<evidence type="ECO:0000256" key="33">
    <source>
        <dbReference type="PIRSR" id="PIRSR600823-3"/>
    </source>
</evidence>
<evidence type="ECO:0000256" key="34">
    <source>
        <dbReference type="PIRSR" id="PIRSR600823-4"/>
    </source>
</evidence>
<keyword evidence="12 33" id="KW-0479">Metal-binding</keyword>
<keyword evidence="24" id="KW-0456">Lyase</keyword>
<evidence type="ECO:0000256" key="15">
    <source>
        <dbReference type="ARBA" id="ARBA00022793"/>
    </source>
</evidence>
<keyword evidence="26" id="KW-0670">Pyruvate</keyword>
<dbReference type="PROSITE" id="PS50873">
    <property type="entry name" value="PEROXIDASE_4"/>
    <property type="match status" value="1"/>
</dbReference>
<keyword evidence="21" id="KW-0865">Zymogen</keyword>
<dbReference type="PANTHER" id="PTHR10067:SF17">
    <property type="entry name" value="PHOSPHATIDYLSERINE DECARBOXYLASE PROENZYME 2"/>
    <property type="match status" value="1"/>
</dbReference>
<dbReference type="EMBL" id="QGKY02000246">
    <property type="protein sequence ID" value="KAF2585046.1"/>
    <property type="molecule type" value="Genomic_DNA"/>
</dbReference>
<dbReference type="AlphaFoldDB" id="A0A8S9JUI0"/>
<dbReference type="Gene3D" id="1.10.520.10">
    <property type="match status" value="1"/>
</dbReference>
<evidence type="ECO:0000256" key="35">
    <source>
        <dbReference type="PIRSR" id="PIRSR600823-5"/>
    </source>
</evidence>
<evidence type="ECO:0000256" key="18">
    <source>
        <dbReference type="ARBA" id="ARBA00023004"/>
    </source>
</evidence>
<dbReference type="GO" id="GO:0005509">
    <property type="term" value="F:calcium ion binding"/>
    <property type="evidence" value="ECO:0007669"/>
    <property type="project" value="InterPro"/>
</dbReference>
<dbReference type="Gene3D" id="1.10.238.10">
    <property type="entry name" value="EF-hand"/>
    <property type="match status" value="1"/>
</dbReference>
<evidence type="ECO:0000256" key="17">
    <source>
        <dbReference type="ARBA" id="ARBA00023002"/>
    </source>
</evidence>
<keyword evidence="11" id="KW-0349">Heme</keyword>
<comment type="function">
    <text evidence="3">Removal of H(2)O(2), oxidation of toxic reductants, biosynthesis and degradation of lignin, suberization, auxin catabolism, response to environmental stresses such as wounding, pathogen attack and oxidative stress. These functions might be dependent on each isozyme/isoform in each plant tissue.</text>
</comment>
<dbReference type="GO" id="GO:0016174">
    <property type="term" value="F:NAD(P)H oxidase H2O2-forming activity"/>
    <property type="evidence" value="ECO:0007669"/>
    <property type="project" value="UniProtKB-EC"/>
</dbReference>
<dbReference type="GO" id="GO:0012505">
    <property type="term" value="C:endomembrane system"/>
    <property type="evidence" value="ECO:0007669"/>
    <property type="project" value="UniProtKB-SubCell"/>
</dbReference>
<dbReference type="InterPro" id="IPR018247">
    <property type="entry name" value="EF_Hand_1_Ca_BS"/>
</dbReference>
<comment type="similarity">
    <text evidence="7">Belongs to the peroxidase family. Ascorbate peroxidase subfamily.</text>
</comment>
<proteinExistence type="inferred from homology"/>
<dbReference type="InterPro" id="IPR011992">
    <property type="entry name" value="EF-hand-dom_pair"/>
</dbReference>
<keyword evidence="25" id="KW-1208">Phospholipid metabolism</keyword>
<evidence type="ECO:0000256" key="36">
    <source>
        <dbReference type="SAM" id="MobiDB-lite"/>
    </source>
</evidence>
<keyword evidence="10" id="KW-0575">Peroxidase</keyword>
<dbReference type="GO" id="GO:0006979">
    <property type="term" value="P:response to oxidative stress"/>
    <property type="evidence" value="ECO:0007669"/>
    <property type="project" value="InterPro"/>
</dbReference>
<dbReference type="Pfam" id="PF02666">
    <property type="entry name" value="PS_Dcarbxylase"/>
    <property type="match status" value="1"/>
</dbReference>
<evidence type="ECO:0000256" key="19">
    <source>
        <dbReference type="ARBA" id="ARBA00023098"/>
    </source>
</evidence>
<evidence type="ECO:0000256" key="16">
    <source>
        <dbReference type="ARBA" id="ARBA00022837"/>
    </source>
</evidence>
<feature type="binding site" evidence="33">
    <location>
        <position position="617"/>
    </location>
    <ligand>
        <name>Ca(2+)</name>
        <dbReference type="ChEBI" id="CHEBI:29108"/>
        <label>1</label>
    </ligand>
</feature>
<dbReference type="GO" id="GO:0008654">
    <property type="term" value="P:phospholipid biosynthetic process"/>
    <property type="evidence" value="ECO:0007669"/>
    <property type="project" value="UniProtKB-KW"/>
</dbReference>
<dbReference type="FunFam" id="1.10.238.10:FF:000200">
    <property type="entry name" value="Phosphatidylserine decarboxylase proenzyme 2"/>
    <property type="match status" value="1"/>
</dbReference>
<dbReference type="InterPro" id="IPR010255">
    <property type="entry name" value="Haem_peroxidase_sf"/>
</dbReference>
<evidence type="ECO:0000256" key="12">
    <source>
        <dbReference type="ARBA" id="ARBA00022723"/>
    </source>
</evidence>
<feature type="domain" description="EF-hand" evidence="37">
    <location>
        <begin position="169"/>
        <end position="204"/>
    </location>
</feature>
<protein>
    <recommendedName>
        <fullName evidence="40">Peroxidase</fullName>
    </recommendedName>
</protein>
<dbReference type="InterPro" id="IPR003817">
    <property type="entry name" value="PS_Dcarbxylase"/>
</dbReference>
<keyword evidence="18 33" id="KW-0408">Iron</keyword>
<evidence type="ECO:0000256" key="3">
    <source>
        <dbReference type="ARBA" id="ARBA00002322"/>
    </source>
</evidence>
<evidence type="ECO:0000256" key="7">
    <source>
        <dbReference type="ARBA" id="ARBA00006873"/>
    </source>
</evidence>
<dbReference type="PROSITE" id="PS50222">
    <property type="entry name" value="EF_HAND_2"/>
    <property type="match status" value="2"/>
</dbReference>
<feature type="binding site" description="axial binding residue" evidence="33">
    <location>
        <position position="732"/>
    </location>
    <ligand>
        <name>heme b</name>
        <dbReference type="ChEBI" id="CHEBI:60344"/>
    </ligand>
    <ligandPart>
        <name>Fe</name>
        <dbReference type="ChEBI" id="CHEBI:18248"/>
    </ligandPart>
</feature>
<keyword evidence="27" id="KW-0376">Hydrogen peroxide</keyword>
<organism evidence="39">
    <name type="scientific">Brassica cretica</name>
    <name type="common">Mustard</name>
    <dbReference type="NCBI Taxonomy" id="69181"/>
    <lineage>
        <taxon>Eukaryota</taxon>
        <taxon>Viridiplantae</taxon>
        <taxon>Streptophyta</taxon>
        <taxon>Embryophyta</taxon>
        <taxon>Tracheophyta</taxon>
        <taxon>Spermatophyta</taxon>
        <taxon>Magnoliopsida</taxon>
        <taxon>eudicotyledons</taxon>
        <taxon>Gunneridae</taxon>
        <taxon>Pentapetalae</taxon>
        <taxon>rosids</taxon>
        <taxon>malvids</taxon>
        <taxon>Brassicales</taxon>
        <taxon>Brassicaceae</taxon>
        <taxon>Brassiceae</taxon>
        <taxon>Brassica</taxon>
    </lineage>
</organism>
<comment type="pathway">
    <text evidence="5">Lipid metabolism.</text>
</comment>
<evidence type="ECO:0000256" key="23">
    <source>
        <dbReference type="ARBA" id="ARBA00023209"/>
    </source>
</evidence>
<dbReference type="Pfam" id="PF13499">
    <property type="entry name" value="EF-hand_7"/>
    <property type="match status" value="1"/>
</dbReference>
<feature type="binding site" evidence="33">
    <location>
        <position position="733"/>
    </location>
    <ligand>
        <name>Ca(2+)</name>
        <dbReference type="ChEBI" id="CHEBI:29108"/>
        <label>2</label>
    </ligand>
</feature>
<evidence type="ECO:0000259" key="37">
    <source>
        <dbReference type="PROSITE" id="PS50222"/>
    </source>
</evidence>
<evidence type="ECO:0000313" key="39">
    <source>
        <dbReference type="EMBL" id="KAF2585046.1"/>
    </source>
</evidence>
<dbReference type="NCBIfam" id="TIGR00163">
    <property type="entry name" value="PS_decarb"/>
    <property type="match status" value="1"/>
</dbReference>
<keyword evidence="13" id="KW-0732">Signal</keyword>
<dbReference type="GO" id="GO:0004609">
    <property type="term" value="F:phosphatidylserine decarboxylase activity"/>
    <property type="evidence" value="ECO:0007669"/>
    <property type="project" value="InterPro"/>
</dbReference>
<evidence type="ECO:0000256" key="25">
    <source>
        <dbReference type="ARBA" id="ARBA00023264"/>
    </source>
</evidence>
<evidence type="ECO:0000256" key="30">
    <source>
        <dbReference type="ARBA" id="ARBA00048762"/>
    </source>
</evidence>
<dbReference type="CDD" id="cd00051">
    <property type="entry name" value="EFh"/>
    <property type="match status" value="1"/>
</dbReference>
<dbReference type="GO" id="GO:0042744">
    <property type="term" value="P:hydrogen peroxide catabolic process"/>
    <property type="evidence" value="ECO:0007669"/>
    <property type="project" value="UniProtKB-KW"/>
</dbReference>
<keyword evidence="17" id="KW-0560">Oxidoreductase</keyword>
<feature type="binding site" evidence="33">
    <location>
        <position position="792"/>
    </location>
    <ligand>
        <name>Ca(2+)</name>
        <dbReference type="ChEBI" id="CHEBI:29108"/>
        <label>2</label>
    </ligand>
</feature>
<dbReference type="CDD" id="cd00693">
    <property type="entry name" value="secretory_peroxidase"/>
    <property type="match status" value="1"/>
</dbReference>
<feature type="region of interest" description="Disordered" evidence="36">
    <location>
        <begin position="1"/>
        <end position="44"/>
    </location>
</feature>
<dbReference type="FunFam" id="1.10.520.10:FF:000008">
    <property type="entry name" value="Peroxidase"/>
    <property type="match status" value="1"/>
</dbReference>
<evidence type="ECO:0008006" key="40">
    <source>
        <dbReference type="Google" id="ProtNLM"/>
    </source>
</evidence>
<dbReference type="PROSITE" id="PS00018">
    <property type="entry name" value="EF_HAND_1"/>
    <property type="match status" value="2"/>
</dbReference>
<evidence type="ECO:0000256" key="5">
    <source>
        <dbReference type="ARBA" id="ARBA00005189"/>
    </source>
</evidence>
<keyword evidence="9" id="KW-0964">Secreted</keyword>
<evidence type="ECO:0000256" key="14">
    <source>
        <dbReference type="ARBA" id="ARBA00022737"/>
    </source>
</evidence>
<feature type="domain" description="Plant heme peroxidase family profile" evidence="38">
    <location>
        <begin position="568"/>
        <end position="869"/>
    </location>
</feature>
<evidence type="ECO:0000256" key="22">
    <source>
        <dbReference type="ARBA" id="ARBA00023157"/>
    </source>
</evidence>
<sequence>MGNGNSTETKESRRSKMRQKLQTFSSRRRLRRRPGSGSVSGLASQRSVSQEDFAGIALLTLIGAEMKFKDKWLACVSFGEQTFRTGISDSTDKPVWSSEPDSTCKSFDLLDPTSSNVVGSMFISCSVEDPVETETCFAKRILSIVDYNEDGHLSFSEFSDLMNAFGNLVASKKKEELFKAADLNGDGVVTIDELAALLAVQQEKEPIINNCPVCGEALQLSDKLNAMIHMTLCFDEGTGNQMTGGFLTDRQASYGWMFKLSEWTHLSTYDVGLNTGSSASHIVVIDRKTKRLVEELIDSKIVMSMRAIYQSKIGLGLMDQGAKEILQNLSEKQGKKMNTAESAQNIPSFLEFFKDQINMAEVKYPLDHFKTFNEFFIRELKPGARPIACTDRDDVAVSAADCRLMAFQSVDDSTRFWIKGRKFSIKGLLGKDVDSDAFLDGSLVIFRLAPQDYHRFHSPVSGVIEKFVDVPGSLYTVNPIAVNSKYCNVFTENKRTVVMISTAEFGKVAFVAIGATMVGSITFVRKEGDHIKKGDELSSLKSEMVWTKAKVNLALSLVIVFIGISVADLEVGFYSNTCPQAESIVKRVVSGASLSDPNLPAILLRLHFHDCFVEGCDGSILVDNGAISEKFAFGHEGVRGFEIIEAAKAELEAACPGVVSCADIVALAARDAISLANGPAYEVPTGRRDGRVSNLSLAKDMPDVSDSIEILKDKFMRKGLHAKELVLLSAAHTIGTTACFFMTKRLYNFLPGGQPDPTINPVFLPELTTQCPQNGDINTRIPMDRSSERLFDQQILQNIKDGFAVLQTDAGLYEDVATRQIVNSYVGLLNPLFCPSFESDFVKAMVKMGKINLKTGSNGEIRRVCSAFN</sequence>
<dbReference type="PANTHER" id="PTHR10067">
    <property type="entry name" value="PHOSPHATIDYLSERINE DECARBOXYLASE"/>
    <property type="match status" value="1"/>
</dbReference>
<evidence type="ECO:0000256" key="1">
    <source>
        <dbReference type="ARBA" id="ARBA00000189"/>
    </source>
</evidence>
<dbReference type="InterPro" id="IPR002048">
    <property type="entry name" value="EF_hand_dom"/>
</dbReference>
<comment type="cofactor">
    <cofactor evidence="33">
        <name>heme b</name>
        <dbReference type="ChEBI" id="CHEBI:60344"/>
    </cofactor>
    <text evidence="33">Binds 1 heme b (iron(II)-protoporphyrin IX) group per subunit.</text>
</comment>
<gene>
    <name evidence="39" type="ORF">F2Q70_00035107</name>
</gene>
<keyword evidence="19" id="KW-0443">Lipid metabolism</keyword>
<feature type="binding site" evidence="33">
    <location>
        <position position="610"/>
    </location>
    <ligand>
        <name>Ca(2+)</name>
        <dbReference type="ChEBI" id="CHEBI:29108"/>
        <label>1</label>
    </ligand>
</feature>